<gene>
    <name evidence="3" type="ORF">GKO32_04250</name>
</gene>
<dbReference type="Pfam" id="PF00501">
    <property type="entry name" value="AMP-binding"/>
    <property type="match status" value="1"/>
</dbReference>
<protein>
    <submittedName>
        <fullName evidence="3">AMP-binding protein</fullName>
    </submittedName>
</protein>
<dbReference type="Gene3D" id="3.30.300.30">
    <property type="match status" value="1"/>
</dbReference>
<accession>A0A6N7YMD5</accession>
<dbReference type="InterPro" id="IPR025110">
    <property type="entry name" value="AMP-bd_C"/>
</dbReference>
<organism evidence="3 4">
    <name type="scientific">Amycolatopsis pithecellobii</name>
    <dbReference type="NCBI Taxonomy" id="664692"/>
    <lineage>
        <taxon>Bacteria</taxon>
        <taxon>Bacillati</taxon>
        <taxon>Actinomycetota</taxon>
        <taxon>Actinomycetes</taxon>
        <taxon>Pseudonocardiales</taxon>
        <taxon>Pseudonocardiaceae</taxon>
        <taxon>Amycolatopsis</taxon>
    </lineage>
</organism>
<dbReference type="Gene3D" id="3.40.50.12780">
    <property type="entry name" value="N-terminal domain of ligase-like"/>
    <property type="match status" value="1"/>
</dbReference>
<dbReference type="OrthoDB" id="9803968at2"/>
<dbReference type="InterPro" id="IPR020845">
    <property type="entry name" value="AMP-binding_CS"/>
</dbReference>
<reference evidence="3 4" key="1">
    <citation type="submission" date="2019-11" db="EMBL/GenBank/DDBJ databases">
        <title>Draft genome of Amycolatopsis RM579.</title>
        <authorList>
            <person name="Duangmal K."/>
            <person name="Mingma R."/>
        </authorList>
    </citation>
    <scope>NUCLEOTIDE SEQUENCE [LARGE SCALE GENOMIC DNA]</scope>
    <source>
        <strain evidence="3 4">RM579</strain>
    </source>
</reference>
<dbReference type="PROSITE" id="PS00455">
    <property type="entry name" value="AMP_BINDING"/>
    <property type="match status" value="1"/>
</dbReference>
<keyword evidence="4" id="KW-1185">Reference proteome</keyword>
<dbReference type="AlphaFoldDB" id="A0A6N7YMD5"/>
<name>A0A6N7YMD5_9PSEU</name>
<comment type="caution">
    <text evidence="3">The sequence shown here is derived from an EMBL/GenBank/DDBJ whole genome shotgun (WGS) entry which is preliminary data.</text>
</comment>
<dbReference type="InterPro" id="IPR045851">
    <property type="entry name" value="AMP-bd_C_sf"/>
</dbReference>
<dbReference type="GO" id="GO:0016878">
    <property type="term" value="F:acid-thiol ligase activity"/>
    <property type="evidence" value="ECO:0007669"/>
    <property type="project" value="UniProtKB-ARBA"/>
</dbReference>
<dbReference type="SUPFAM" id="SSF56801">
    <property type="entry name" value="Acetyl-CoA synthetase-like"/>
    <property type="match status" value="1"/>
</dbReference>
<feature type="domain" description="AMP-dependent synthetase/ligase" evidence="1">
    <location>
        <begin position="36"/>
        <end position="402"/>
    </location>
</feature>
<evidence type="ECO:0000313" key="4">
    <source>
        <dbReference type="Proteomes" id="UP000440096"/>
    </source>
</evidence>
<dbReference type="PANTHER" id="PTHR43767">
    <property type="entry name" value="LONG-CHAIN-FATTY-ACID--COA LIGASE"/>
    <property type="match status" value="1"/>
</dbReference>
<dbReference type="Pfam" id="PF13193">
    <property type="entry name" value="AMP-binding_C"/>
    <property type="match status" value="1"/>
</dbReference>
<evidence type="ECO:0000313" key="3">
    <source>
        <dbReference type="EMBL" id="MTD53192.1"/>
    </source>
</evidence>
<evidence type="ECO:0000259" key="1">
    <source>
        <dbReference type="Pfam" id="PF00501"/>
    </source>
</evidence>
<dbReference type="InterPro" id="IPR000873">
    <property type="entry name" value="AMP-dep_synth/lig_dom"/>
</dbReference>
<dbReference type="Proteomes" id="UP000440096">
    <property type="component" value="Unassembled WGS sequence"/>
</dbReference>
<dbReference type="RefSeq" id="WP_154755439.1">
    <property type="nucleotide sequence ID" value="NZ_WMBA01000004.1"/>
</dbReference>
<dbReference type="PANTHER" id="PTHR43767:SF1">
    <property type="entry name" value="NONRIBOSOMAL PEPTIDE SYNTHASE PES1 (EUROFUNG)-RELATED"/>
    <property type="match status" value="1"/>
</dbReference>
<feature type="domain" description="AMP-binding enzyme C-terminal" evidence="2">
    <location>
        <begin position="456"/>
        <end position="531"/>
    </location>
</feature>
<dbReference type="InterPro" id="IPR050237">
    <property type="entry name" value="ATP-dep_AMP-bd_enzyme"/>
</dbReference>
<proteinExistence type="predicted"/>
<dbReference type="InterPro" id="IPR042099">
    <property type="entry name" value="ANL_N_sf"/>
</dbReference>
<dbReference type="EMBL" id="WMBA01000004">
    <property type="protein sequence ID" value="MTD53192.1"/>
    <property type="molecule type" value="Genomic_DNA"/>
</dbReference>
<evidence type="ECO:0000259" key="2">
    <source>
        <dbReference type="Pfam" id="PF13193"/>
    </source>
</evidence>
<sequence length="549" mass="58922">MGATARLVPYPADTVRRYRSAGLWGTRTIGAELHHIAGQRASHPAVVAADGALTYADLDEVTDRLALGLADAGPAPGDRVVVQLTNRLQSIVAWYGMVKAGLIPVCTLAAHRAHEIGAISRKVGAVAHLVEWSQSGFDLVAFAVEQQAGHPTMRLVLTTGAPAGTPGTSIERLADTDPGLARKRVEAIQAAIDPDDVACFQLSGGTTGVPKIIPRLHAEYWYNARSYAEAGGWDENTRVAHLIPIIHNAGITCGLHAAHSVGGTLVLGTPVLDQALPLVARERTTDVLIGHGHFGIVDHPLFDEAMASMKRVVLSGAKVPERVFEAFENRGVWVGQKFGMGEGFFAMSTAASTREARLTTVGVPVSPYDEFRVLEPGTETEVPDGTVGELACRGPYTIRGYFDAPDINASAFTSDGFYRTGDLVAVRTVGGERSISVEGRIKDLINRGGEKVSAEEVELLLMRHPRIVAAAVVAMPDERLGERACAYLVTTGEPLTMSEIQEHLSSLSLAKFKWPERLEWVPELPKTPVGKLDKKLLQRDIAAKVSRGR</sequence>